<evidence type="ECO:0000256" key="1">
    <source>
        <dbReference type="ARBA" id="ARBA00006865"/>
    </source>
</evidence>
<dbReference type="InterPro" id="IPR000757">
    <property type="entry name" value="Beta-glucanase-like"/>
</dbReference>
<comment type="similarity">
    <text evidence="1">Belongs to the glycosyl hydrolase 16 family.</text>
</comment>
<sequence length="279" mass="32710">MNIFPGTSTSFSKKNTTDYLVLRPAQPIISERLLNHSLIDSSNEPYYHSFKKDGWELIWQDEFEKEFLDEKKWNTEDWAAEKNKELQFYTSDNVLVDDGHLKLVSKNEDFNGRDYTSGAVHSKDKFYFKYGKVEMRAKLPIGQGIYPAFWMMPNVESTWLPQISIMEFLGHQTEEVWSVLHWLNEHSELKTVESKYSNTDFSQGFHIFGMEWDPNTIIWYIDGEEVFRTEAYIPDTEMYLYINTAIGGDWPGSPDKTTVFPQSFEVDYVRVYQKSGGDQ</sequence>
<dbReference type="PROSITE" id="PS51762">
    <property type="entry name" value="GH16_2"/>
    <property type="match status" value="1"/>
</dbReference>
<protein>
    <submittedName>
        <fullName evidence="3">Glycoside hydrolase family 16 protein</fullName>
    </submittedName>
</protein>
<evidence type="ECO:0000259" key="2">
    <source>
        <dbReference type="PROSITE" id="PS51762"/>
    </source>
</evidence>
<dbReference type="PANTHER" id="PTHR10963">
    <property type="entry name" value="GLYCOSYL HYDROLASE-RELATED"/>
    <property type="match status" value="1"/>
</dbReference>
<evidence type="ECO:0000313" key="4">
    <source>
        <dbReference type="Proteomes" id="UP000784880"/>
    </source>
</evidence>
<dbReference type="Proteomes" id="UP000784880">
    <property type="component" value="Unassembled WGS sequence"/>
</dbReference>
<evidence type="ECO:0000313" key="3">
    <source>
        <dbReference type="EMBL" id="MBU9711534.1"/>
    </source>
</evidence>
<keyword evidence="3" id="KW-0378">Hydrolase</keyword>
<reference evidence="3 4" key="1">
    <citation type="submission" date="2021-06" db="EMBL/GenBank/DDBJ databases">
        <title>Bacillus sp. RD4P76, an endophyte from a halophyte.</title>
        <authorList>
            <person name="Sun J.-Q."/>
        </authorList>
    </citation>
    <scope>NUCLEOTIDE SEQUENCE [LARGE SCALE GENOMIC DNA]</scope>
    <source>
        <strain evidence="3 4">CGMCC 1.15917</strain>
    </source>
</reference>
<dbReference type="PANTHER" id="PTHR10963:SF55">
    <property type="entry name" value="GLYCOSIDE HYDROLASE FAMILY 16 PROTEIN"/>
    <property type="match status" value="1"/>
</dbReference>
<organism evidence="3 4">
    <name type="scientific">Evansella tamaricis</name>
    <dbReference type="NCBI Taxonomy" id="2069301"/>
    <lineage>
        <taxon>Bacteria</taxon>
        <taxon>Bacillati</taxon>
        <taxon>Bacillota</taxon>
        <taxon>Bacilli</taxon>
        <taxon>Bacillales</taxon>
        <taxon>Bacillaceae</taxon>
        <taxon>Evansella</taxon>
    </lineage>
</organism>
<dbReference type="CDD" id="cd08023">
    <property type="entry name" value="GH16_laminarinase_like"/>
    <property type="match status" value="1"/>
</dbReference>
<gene>
    <name evidence="3" type="ORF">KS419_07285</name>
</gene>
<dbReference type="EMBL" id="JAHQCS010000076">
    <property type="protein sequence ID" value="MBU9711534.1"/>
    <property type="molecule type" value="Genomic_DNA"/>
</dbReference>
<comment type="caution">
    <text evidence="3">The sequence shown here is derived from an EMBL/GenBank/DDBJ whole genome shotgun (WGS) entry which is preliminary data.</text>
</comment>
<dbReference type="GO" id="GO:0016787">
    <property type="term" value="F:hydrolase activity"/>
    <property type="evidence" value="ECO:0007669"/>
    <property type="project" value="UniProtKB-KW"/>
</dbReference>
<feature type="domain" description="GH16" evidence="2">
    <location>
        <begin position="39"/>
        <end position="277"/>
    </location>
</feature>
<keyword evidence="4" id="KW-1185">Reference proteome</keyword>
<accession>A0ABS6JED5</accession>
<dbReference type="InterPro" id="IPR050546">
    <property type="entry name" value="Glycosyl_Hydrlase_16"/>
</dbReference>
<dbReference type="Pfam" id="PF00722">
    <property type="entry name" value="Glyco_hydro_16"/>
    <property type="match status" value="1"/>
</dbReference>
<name>A0ABS6JED5_9BACI</name>
<proteinExistence type="inferred from homology"/>